<dbReference type="EMBL" id="CM000786">
    <property type="protein sequence ID" value="AQK39817.1"/>
    <property type="molecule type" value="Genomic_DNA"/>
</dbReference>
<feature type="region of interest" description="Disordered" evidence="1">
    <location>
        <begin position="85"/>
        <end position="126"/>
    </location>
</feature>
<evidence type="ECO:0008006" key="3">
    <source>
        <dbReference type="Google" id="ProtNLM"/>
    </source>
</evidence>
<dbReference type="ExpressionAtlas" id="A0A1D6IUX1">
    <property type="expression patterns" value="baseline"/>
</dbReference>
<dbReference type="InParanoid" id="A0A1D6IUX1"/>
<protein>
    <recommendedName>
        <fullName evidence="3">DUF4283 domain-containing protein</fullName>
    </recommendedName>
</protein>
<dbReference type="AlphaFoldDB" id="A0A1D6IUX1"/>
<feature type="compositionally biased region" description="Basic and acidic residues" evidence="1">
    <location>
        <begin position="102"/>
        <end position="122"/>
    </location>
</feature>
<proteinExistence type="predicted"/>
<sequence length="173" mass="19480">MTKIWVQFTGLPKELRECSVIKVVGSMLGISNEVDMVFTRKFDRARMQVAVLDPNLIPQFIHVVIGDYLYELKFKVEVAGDGEQPTPMDMDHFGANDDDEFHEQNKDDNLGDKGNSRSKLLETSKGSARVVNKVSASKHCSNNSNGKSLRVGYQLLYMALRSRIWNSNRSLGP</sequence>
<organism evidence="2">
    <name type="scientific">Zea mays</name>
    <name type="common">Maize</name>
    <dbReference type="NCBI Taxonomy" id="4577"/>
    <lineage>
        <taxon>Eukaryota</taxon>
        <taxon>Viridiplantae</taxon>
        <taxon>Streptophyta</taxon>
        <taxon>Embryophyta</taxon>
        <taxon>Tracheophyta</taxon>
        <taxon>Spermatophyta</taxon>
        <taxon>Magnoliopsida</taxon>
        <taxon>Liliopsida</taxon>
        <taxon>Poales</taxon>
        <taxon>Poaceae</taxon>
        <taxon>PACMAD clade</taxon>
        <taxon>Panicoideae</taxon>
        <taxon>Andropogonodae</taxon>
        <taxon>Andropogoneae</taxon>
        <taxon>Tripsacinae</taxon>
        <taxon>Zea</taxon>
    </lineage>
</organism>
<dbReference type="PANTHER" id="PTHR33170:SF41">
    <property type="entry name" value="CCHC-TYPE DOMAIN-CONTAINING PROTEIN"/>
    <property type="match status" value="1"/>
</dbReference>
<reference evidence="2" key="1">
    <citation type="submission" date="2015-12" db="EMBL/GenBank/DDBJ databases">
        <title>Update maize B73 reference genome by single molecule sequencing technologies.</title>
        <authorList>
            <consortium name="Maize Genome Sequencing Project"/>
            <person name="Ware D."/>
        </authorList>
    </citation>
    <scope>NUCLEOTIDE SEQUENCE</scope>
    <source>
        <tissue evidence="2">Seedling</tissue>
    </source>
</reference>
<name>A0A1D6IUX1_MAIZE</name>
<evidence type="ECO:0000313" key="2">
    <source>
        <dbReference type="EMBL" id="AQK39817.1"/>
    </source>
</evidence>
<evidence type="ECO:0000256" key="1">
    <source>
        <dbReference type="SAM" id="MobiDB-lite"/>
    </source>
</evidence>
<dbReference type="STRING" id="4577.A0A1D6IUX1"/>
<gene>
    <name evidence="2" type="ORF">ZEAMMB73_Zm00001d023703</name>
</gene>
<accession>A0A1D6IUX1</accession>
<dbReference type="PANTHER" id="PTHR33170">
    <property type="entry name" value="DUF4283 DOMAIN-CONTAINING PROTEIN-RELATED"/>
    <property type="match status" value="1"/>
</dbReference>